<gene>
    <name evidence="1" type="ordered locus">Cvib_0466</name>
</gene>
<dbReference type="eggNOG" id="ENOG50303AD">
    <property type="taxonomic scope" value="Bacteria"/>
</dbReference>
<dbReference type="Pfam" id="PF04390">
    <property type="entry name" value="LptE"/>
    <property type="match status" value="1"/>
</dbReference>
<dbReference type="KEGG" id="pvi:Cvib_0466"/>
<dbReference type="AlphaFoldDB" id="A4SDC9"/>
<dbReference type="InterPro" id="IPR007485">
    <property type="entry name" value="LPS_assembly_LptE"/>
</dbReference>
<sequence>MGRFMLKTVVSRALSLALLLLSLSGCYSLGGGSLPEHVKTVAVPVFAGGSGYGNDLNRAVTNKIEAATPLQITSSIARADALLECSITTWSDSSSQLSVDTERAITNRITIGVRASMDDRVEKKQMFSQSFVAFADYTVGDYLGQQEAIRVCMERIADEIIDAIVSGW</sequence>
<dbReference type="GO" id="GO:0043165">
    <property type="term" value="P:Gram-negative-bacterium-type cell outer membrane assembly"/>
    <property type="evidence" value="ECO:0007669"/>
    <property type="project" value="InterPro"/>
</dbReference>
<dbReference type="GO" id="GO:0019867">
    <property type="term" value="C:outer membrane"/>
    <property type="evidence" value="ECO:0007669"/>
    <property type="project" value="InterPro"/>
</dbReference>
<name>A4SDC9_CHLPM</name>
<dbReference type="STRING" id="290318.Cvib_0466"/>
<evidence type="ECO:0000313" key="1">
    <source>
        <dbReference type="EMBL" id="ABP36488.1"/>
    </source>
</evidence>
<organism evidence="1">
    <name type="scientific">Chlorobium phaeovibrioides (strain DSM 265 / 1930)</name>
    <name type="common">Prosthecochloris vibrioformis (strain DSM 265)</name>
    <dbReference type="NCBI Taxonomy" id="290318"/>
    <lineage>
        <taxon>Bacteria</taxon>
        <taxon>Pseudomonadati</taxon>
        <taxon>Chlorobiota</taxon>
        <taxon>Chlorobiia</taxon>
        <taxon>Chlorobiales</taxon>
        <taxon>Chlorobiaceae</taxon>
        <taxon>Chlorobium/Pelodictyon group</taxon>
        <taxon>Chlorobium</taxon>
    </lineage>
</organism>
<dbReference type="PROSITE" id="PS51257">
    <property type="entry name" value="PROKAR_LIPOPROTEIN"/>
    <property type="match status" value="1"/>
</dbReference>
<proteinExistence type="predicted"/>
<dbReference type="HOGENOM" id="CLU_114082_0_3_10"/>
<protein>
    <recommendedName>
        <fullName evidence="2">Lipoprotein</fullName>
    </recommendedName>
</protein>
<reference evidence="1" key="1">
    <citation type="submission" date="2007-03" db="EMBL/GenBank/DDBJ databases">
        <title>Complete sequence of Prosthecochloris vibrioformis DSM 265.</title>
        <authorList>
            <consortium name="US DOE Joint Genome Institute"/>
            <person name="Copeland A."/>
            <person name="Lucas S."/>
            <person name="Lapidus A."/>
            <person name="Barry K."/>
            <person name="Detter J.C."/>
            <person name="Glavina del Rio T."/>
            <person name="Hammon N."/>
            <person name="Israni S."/>
            <person name="Pitluck S."/>
            <person name="Schmutz J."/>
            <person name="Larimer F."/>
            <person name="Land M."/>
            <person name="Hauser L."/>
            <person name="Mikhailova N."/>
            <person name="Li T."/>
            <person name="Overmann J."/>
            <person name="Schuster S.C."/>
            <person name="Bryant D.A."/>
            <person name="Richardson P."/>
        </authorList>
    </citation>
    <scope>NUCLEOTIDE SEQUENCE [LARGE SCALE GENOMIC DNA]</scope>
    <source>
        <strain evidence="1">DSM 265</strain>
    </source>
</reference>
<dbReference type="EMBL" id="CP000607">
    <property type="protein sequence ID" value="ABP36488.1"/>
    <property type="molecule type" value="Genomic_DNA"/>
</dbReference>
<evidence type="ECO:0008006" key="2">
    <source>
        <dbReference type="Google" id="ProtNLM"/>
    </source>
</evidence>
<accession>A4SDC9</accession>